<reference evidence="1 2" key="1">
    <citation type="submission" date="2022-09" db="EMBL/GenBank/DDBJ databases">
        <authorList>
            <person name="Palmer J.M."/>
        </authorList>
    </citation>
    <scope>NUCLEOTIDE SEQUENCE [LARGE SCALE GENOMIC DNA]</scope>
    <source>
        <strain evidence="1 2">DSM 7382</strain>
    </source>
</reference>
<gene>
    <name evidence="1" type="ORF">QCA50_011568</name>
</gene>
<evidence type="ECO:0000313" key="2">
    <source>
        <dbReference type="Proteomes" id="UP001385951"/>
    </source>
</evidence>
<organism evidence="1 2">
    <name type="scientific">Cerrena zonata</name>
    <dbReference type="NCBI Taxonomy" id="2478898"/>
    <lineage>
        <taxon>Eukaryota</taxon>
        <taxon>Fungi</taxon>
        <taxon>Dikarya</taxon>
        <taxon>Basidiomycota</taxon>
        <taxon>Agaricomycotina</taxon>
        <taxon>Agaricomycetes</taxon>
        <taxon>Polyporales</taxon>
        <taxon>Cerrenaceae</taxon>
        <taxon>Cerrena</taxon>
    </lineage>
</organism>
<dbReference type="EMBL" id="JASBNA010000021">
    <property type="protein sequence ID" value="KAK7685205.1"/>
    <property type="molecule type" value="Genomic_DNA"/>
</dbReference>
<dbReference type="Proteomes" id="UP001385951">
    <property type="component" value="Unassembled WGS sequence"/>
</dbReference>
<name>A0AAW0G252_9APHY</name>
<keyword evidence="2" id="KW-1185">Reference proteome</keyword>
<proteinExistence type="predicted"/>
<protein>
    <submittedName>
        <fullName evidence="1">Uncharacterized protein</fullName>
    </submittedName>
</protein>
<evidence type="ECO:0000313" key="1">
    <source>
        <dbReference type="EMBL" id="KAK7685205.1"/>
    </source>
</evidence>
<sequence length="111" mass="11738">MAGGLLGCRRPHGTGGSTEDLDEAGGMQGTVYEHGVVRTQPCLLQEASACLWLHAPRALALVSLDGTVGGWTWTSDYGESLFTVCPPRVCRTAERLGDAFILVFSQSCPGI</sequence>
<accession>A0AAW0G252</accession>
<dbReference type="AlphaFoldDB" id="A0AAW0G252"/>
<comment type="caution">
    <text evidence="1">The sequence shown here is derived from an EMBL/GenBank/DDBJ whole genome shotgun (WGS) entry which is preliminary data.</text>
</comment>